<evidence type="ECO:0000256" key="1">
    <source>
        <dbReference type="SAM" id="Phobius"/>
    </source>
</evidence>
<feature type="transmembrane region" description="Helical" evidence="1">
    <location>
        <begin position="116"/>
        <end position="133"/>
    </location>
</feature>
<dbReference type="Proteomes" id="UP000282321">
    <property type="component" value="Unassembled WGS sequence"/>
</dbReference>
<dbReference type="PANTHER" id="PTHR35462:SF2">
    <property type="entry name" value="TRANSMEMBRANE PROTEIN"/>
    <property type="match status" value="1"/>
</dbReference>
<evidence type="ECO:0000256" key="2">
    <source>
        <dbReference type="SAM" id="SignalP"/>
    </source>
</evidence>
<keyword evidence="2" id="KW-0732">Signal</keyword>
<reference evidence="3 4" key="1">
    <citation type="submission" date="2018-06" db="EMBL/GenBank/DDBJ databases">
        <title>Extensive metabolic versatility and redundancy in microbially diverse, dynamic hydrothermal sediments.</title>
        <authorList>
            <person name="Dombrowski N."/>
            <person name="Teske A."/>
            <person name="Baker B.J."/>
        </authorList>
    </citation>
    <scope>NUCLEOTIDE SEQUENCE [LARGE SCALE GENOMIC DNA]</scope>
    <source>
        <strain evidence="3">B35_G9</strain>
    </source>
</reference>
<dbReference type="Pfam" id="PF10043">
    <property type="entry name" value="DUF2279"/>
    <property type="match status" value="1"/>
</dbReference>
<organism evidence="3 4">
    <name type="scientific">candidate division TA06 bacterium</name>
    <dbReference type="NCBI Taxonomy" id="2250710"/>
    <lineage>
        <taxon>Bacteria</taxon>
        <taxon>Bacteria division TA06</taxon>
    </lineage>
</organism>
<dbReference type="PANTHER" id="PTHR35462">
    <property type="match status" value="1"/>
</dbReference>
<keyword evidence="1" id="KW-0812">Transmembrane</keyword>
<accession>A0A660S705</accession>
<dbReference type="InterPro" id="IPR018736">
    <property type="entry name" value="DUF2279_periplasmic_lipo"/>
</dbReference>
<protein>
    <recommendedName>
        <fullName evidence="5">VanZ-like domain-containing protein</fullName>
    </recommendedName>
</protein>
<keyword evidence="1" id="KW-0472">Membrane</keyword>
<dbReference type="EMBL" id="QNBC01000070">
    <property type="protein sequence ID" value="RKX65820.1"/>
    <property type="molecule type" value="Genomic_DNA"/>
</dbReference>
<feature type="chain" id="PRO_5024822909" description="VanZ-like domain-containing protein" evidence="2">
    <location>
        <begin position="20"/>
        <end position="135"/>
    </location>
</feature>
<comment type="caution">
    <text evidence="3">The sequence shown here is derived from an EMBL/GenBank/DDBJ whole genome shotgun (WGS) entry which is preliminary data.</text>
</comment>
<evidence type="ECO:0000313" key="3">
    <source>
        <dbReference type="EMBL" id="RKX65820.1"/>
    </source>
</evidence>
<keyword evidence="1" id="KW-1133">Transmembrane helix</keyword>
<feature type="signal peptide" evidence="2">
    <location>
        <begin position="1"/>
        <end position="19"/>
    </location>
</feature>
<dbReference type="AlphaFoldDB" id="A0A660S705"/>
<gene>
    <name evidence="3" type="ORF">DRP44_05505</name>
</gene>
<evidence type="ECO:0000313" key="4">
    <source>
        <dbReference type="Proteomes" id="UP000282321"/>
    </source>
</evidence>
<proteinExistence type="predicted"/>
<evidence type="ECO:0008006" key="5">
    <source>
        <dbReference type="Google" id="ProtNLM"/>
    </source>
</evidence>
<name>A0A660S705_UNCT6</name>
<sequence>MKYLFVFFSILLFCSPIYASQNVSKNKSDLPSDTSIVLTHYGIKDSWVSIDKLHHFYYSASLTGLSYLTAHYLLKCDNGDKNLTRLISGSSVLTLGLIKELYDRTHSSTGFSYKDLTFDFIGVISGLVLFSIYER</sequence>